<organism evidence="1 2">
    <name type="scientific">Kitasatospora cheerisanensis KCTC 2395</name>
    <dbReference type="NCBI Taxonomy" id="1348663"/>
    <lineage>
        <taxon>Bacteria</taxon>
        <taxon>Bacillati</taxon>
        <taxon>Actinomycetota</taxon>
        <taxon>Actinomycetes</taxon>
        <taxon>Kitasatosporales</taxon>
        <taxon>Streptomycetaceae</taxon>
        <taxon>Kitasatospora</taxon>
    </lineage>
</organism>
<reference evidence="1 2" key="1">
    <citation type="submission" date="2014-05" db="EMBL/GenBank/DDBJ databases">
        <title>Draft Genome Sequence of Kitasatospora cheerisanensis KCTC 2395.</title>
        <authorList>
            <person name="Nam D.H."/>
        </authorList>
    </citation>
    <scope>NUCLEOTIDE SEQUENCE [LARGE SCALE GENOMIC DNA]</scope>
    <source>
        <strain evidence="1 2">KCTC 2395</strain>
    </source>
</reference>
<dbReference type="AlphaFoldDB" id="A0A066YUY2"/>
<gene>
    <name evidence="1" type="ORF">KCH_44280</name>
</gene>
<protein>
    <submittedName>
        <fullName evidence="1">Uncharacterized protein</fullName>
    </submittedName>
</protein>
<comment type="caution">
    <text evidence="1">The sequence shown here is derived from an EMBL/GenBank/DDBJ whole genome shotgun (WGS) entry which is preliminary data.</text>
</comment>
<accession>A0A066YUY2</accession>
<evidence type="ECO:0000313" key="2">
    <source>
        <dbReference type="Proteomes" id="UP000027178"/>
    </source>
</evidence>
<dbReference type="EMBL" id="JNBY01000094">
    <property type="protein sequence ID" value="KDN83779.1"/>
    <property type="molecule type" value="Genomic_DNA"/>
</dbReference>
<keyword evidence="2" id="KW-1185">Reference proteome</keyword>
<dbReference type="Proteomes" id="UP000027178">
    <property type="component" value="Unassembled WGS sequence"/>
</dbReference>
<sequence length="132" mass="14652">MASTLRSTVSLITCSQRQASSWTCSHSRPITSTSRHSAMRCLRITRTASRRPSSVSSRWRSSATWSRPSRSIRPTVWLTVGPDCSSRSAIRARIGVMPSSSSSRMVRRYISVVSISPDIAPGSVLRCPHRQF</sequence>
<dbReference type="eggNOG" id="ENOG50328PA">
    <property type="taxonomic scope" value="Bacteria"/>
</dbReference>
<proteinExistence type="predicted"/>
<evidence type="ECO:0000313" key="1">
    <source>
        <dbReference type="EMBL" id="KDN83779.1"/>
    </source>
</evidence>
<dbReference type="HOGENOM" id="CLU_1914265_0_0_11"/>
<name>A0A066YUY2_9ACTN</name>